<keyword evidence="5 7" id="KW-1133">Transmembrane helix</keyword>
<evidence type="ECO:0000313" key="8">
    <source>
        <dbReference type="EMBL" id="AFI78407.1"/>
    </source>
</evidence>
<evidence type="ECO:0000256" key="4">
    <source>
        <dbReference type="ARBA" id="ARBA00022692"/>
    </source>
</evidence>
<comment type="subcellular location">
    <subcellularLocation>
        <location evidence="1">Cell membrane</location>
        <topology evidence="1">Multi-pass membrane protein</topology>
    </subcellularLocation>
</comment>
<reference evidence="8" key="1">
    <citation type="journal article" date="2012" name="ISME J.">
        <title>Roseobacter clade bacteria are abundant in coastal sediments and encode a novel combination of sulfur oxidation genes.</title>
        <authorList>
            <person name="Lenk S."/>
            <person name="Moraru C."/>
            <person name="Hahnke S."/>
            <person name="Arnds J."/>
            <person name="Richter M."/>
            <person name="Kube M."/>
            <person name="Reinhardt R."/>
            <person name="Brinkhoff T."/>
            <person name="Harder J."/>
            <person name="Amann R."/>
            <person name="Mussmann M."/>
        </authorList>
    </citation>
    <scope>NUCLEOTIDE SEQUENCE</scope>
</reference>
<organism evidence="8">
    <name type="scientific">uncultured bacterium ws020C1</name>
    <dbReference type="NCBI Taxonomy" id="1131823"/>
    <lineage>
        <taxon>Bacteria</taxon>
        <taxon>environmental samples</taxon>
    </lineage>
</organism>
<keyword evidence="4 7" id="KW-0812">Transmembrane</keyword>
<dbReference type="EMBL" id="JQ256781">
    <property type="protein sequence ID" value="AFI78407.1"/>
    <property type="molecule type" value="Genomic_DNA"/>
</dbReference>
<evidence type="ECO:0000256" key="6">
    <source>
        <dbReference type="ARBA" id="ARBA00023136"/>
    </source>
</evidence>
<feature type="transmembrane region" description="Helical" evidence="7">
    <location>
        <begin position="193"/>
        <end position="218"/>
    </location>
</feature>
<feature type="transmembrane region" description="Helical" evidence="7">
    <location>
        <begin position="276"/>
        <end position="297"/>
    </location>
</feature>
<dbReference type="PANTHER" id="PTHR34856">
    <property type="entry name" value="PROTEIN NRFD"/>
    <property type="match status" value="1"/>
</dbReference>
<feature type="transmembrane region" description="Helical" evidence="7">
    <location>
        <begin position="129"/>
        <end position="150"/>
    </location>
</feature>
<evidence type="ECO:0000256" key="7">
    <source>
        <dbReference type="SAM" id="Phobius"/>
    </source>
</evidence>
<keyword evidence="6 7" id="KW-0472">Membrane</keyword>
<evidence type="ECO:0000256" key="3">
    <source>
        <dbReference type="ARBA" id="ARBA00022475"/>
    </source>
</evidence>
<feature type="transmembrane region" description="Helical" evidence="7">
    <location>
        <begin position="238"/>
        <end position="256"/>
    </location>
</feature>
<protein>
    <submittedName>
        <fullName evidence="8">Sulfur oxidation protein DsrP</fullName>
    </submittedName>
</protein>
<dbReference type="Pfam" id="PF03916">
    <property type="entry name" value="NrfD"/>
    <property type="match status" value="1"/>
</dbReference>
<proteinExistence type="inferred from homology"/>
<comment type="similarity">
    <text evidence="2">Belongs to the NrfD family.</text>
</comment>
<accession>I1X4I2</accession>
<keyword evidence="3" id="KW-1003">Cell membrane</keyword>
<dbReference type="AlphaFoldDB" id="I1X4I2"/>
<feature type="transmembrane region" description="Helical" evidence="7">
    <location>
        <begin position="367"/>
        <end position="385"/>
    </location>
</feature>
<evidence type="ECO:0000256" key="1">
    <source>
        <dbReference type="ARBA" id="ARBA00004651"/>
    </source>
</evidence>
<name>I1X4I2_9BACT</name>
<gene>
    <name evidence="8" type="primary">dsrP</name>
    <name evidence="8" type="ORF">ws020C1_0002</name>
</gene>
<feature type="transmembrane region" description="Helical" evidence="7">
    <location>
        <begin position="16"/>
        <end position="37"/>
    </location>
</feature>
<evidence type="ECO:0000256" key="2">
    <source>
        <dbReference type="ARBA" id="ARBA00008929"/>
    </source>
</evidence>
<sequence>MQKIHYREWGIESPRYWGLLAVLGAIVAVAGFAVLHMEHEGHWVTGMSNQIVWGTPHVFAIFLIVAASGALNVASIGSVFGQTMYKPLARLSGLMAITLLVGGLLVLVLDLGQPSRLIVAMTTYNFKSIFAWNIYLYVGFMAIVVVYLFTMMERKANKYSKGVGVFAFVWRLALTTGTGSIFGFLVARQGYDAAIMAPMFIIMSFAYGLALYLLVLMFTFDTDDRPLGDVLLRRLKNLLGVFVAAIFYFTVVYHLTNLYGTENHAFEAFILRDGGVYTWTFWIGWVLLGMLVPMGILFHPALGMQRGAITLASLLVVLGGLSALYVIVIGGQAFPLNMFPGHTIVESGYYDGVGGLARHYSPTLPEFLLGVGGLSLALLVTFVSVRVMQFLPATLADEVTDPHLAK</sequence>
<dbReference type="Gene3D" id="1.20.1630.10">
    <property type="entry name" value="Formate dehydrogenase/DMSO reductase domain"/>
    <property type="match status" value="1"/>
</dbReference>
<feature type="transmembrane region" description="Helical" evidence="7">
    <location>
        <begin position="88"/>
        <end position="109"/>
    </location>
</feature>
<dbReference type="GO" id="GO:0005886">
    <property type="term" value="C:plasma membrane"/>
    <property type="evidence" value="ECO:0007669"/>
    <property type="project" value="UniProtKB-SubCell"/>
</dbReference>
<dbReference type="InterPro" id="IPR005614">
    <property type="entry name" value="NrfD-like"/>
</dbReference>
<feature type="transmembrane region" description="Helical" evidence="7">
    <location>
        <begin position="309"/>
        <end position="330"/>
    </location>
</feature>
<feature type="transmembrane region" description="Helical" evidence="7">
    <location>
        <begin position="162"/>
        <end position="187"/>
    </location>
</feature>
<feature type="transmembrane region" description="Helical" evidence="7">
    <location>
        <begin position="57"/>
        <end position="81"/>
    </location>
</feature>
<dbReference type="PANTHER" id="PTHR34856:SF2">
    <property type="entry name" value="PROTEIN NRFD"/>
    <property type="match status" value="1"/>
</dbReference>
<evidence type="ECO:0000256" key="5">
    <source>
        <dbReference type="ARBA" id="ARBA00022989"/>
    </source>
</evidence>
<dbReference type="InterPro" id="IPR052049">
    <property type="entry name" value="Electron_transfer_protein"/>
</dbReference>